<feature type="region of interest" description="Disordered" evidence="1">
    <location>
        <begin position="333"/>
        <end position="389"/>
    </location>
</feature>
<name>A0ABT7A7U0_9ACTN</name>
<evidence type="ECO:0000256" key="2">
    <source>
        <dbReference type="SAM" id="Phobius"/>
    </source>
</evidence>
<keyword evidence="2" id="KW-0812">Transmembrane</keyword>
<feature type="compositionally biased region" description="Acidic residues" evidence="1">
    <location>
        <begin position="345"/>
        <end position="360"/>
    </location>
</feature>
<keyword evidence="2" id="KW-0472">Membrane</keyword>
<sequence length="389" mass="40202">MAALAVVLAAGAPASAVPAAKDLKQSKQSKQLKPLKEPAQPAQKTQKTQTTQAKKPKSSKDEPRWSASPAPPQGEKSRDARSYFYLEGAPGAVLKDTLALTNESARARTFRLRGADAYNARGGGFAVRGKGRSEGAGKWLALAEDSVKVPPRTRAEVPFTVSVPAGAVPGDHPSAVVVSDGDRESGVRVHLRVSGPTLAALSVEKAAVRDKGDGASIAYTLVNRGNTALRPRLAVSADGGFGQLLHRAERPLPVELLPGQRVTLHEPWPNAPDLELADVRLRVTAEGGARGEATASYTAVPWAGIGTGLALLALAAGGAGWYVRKTGWYVRKRRTAARARSAPPDGEEGGDGEESEEGGDGGESGGAAAGEGPGDQDSGGQRELTGAAK</sequence>
<comment type="caution">
    <text evidence="3">The sequence shown here is derived from an EMBL/GenBank/DDBJ whole genome shotgun (WGS) entry which is preliminary data.</text>
</comment>
<protein>
    <recommendedName>
        <fullName evidence="5">DUF916 domain-containing protein</fullName>
    </recommendedName>
</protein>
<evidence type="ECO:0000256" key="1">
    <source>
        <dbReference type="SAM" id="MobiDB-lite"/>
    </source>
</evidence>
<feature type="compositionally biased region" description="Low complexity" evidence="1">
    <location>
        <begin position="13"/>
        <end position="53"/>
    </location>
</feature>
<evidence type="ECO:0000313" key="4">
    <source>
        <dbReference type="Proteomes" id="UP001214441"/>
    </source>
</evidence>
<dbReference type="RefSeq" id="WP_274046650.1">
    <property type="nucleotide sequence ID" value="NZ_JANCPR020000056.1"/>
</dbReference>
<accession>A0ABT7A7U0</accession>
<organism evidence="3 4">
    <name type="scientific">Streptomyces iconiensis</name>
    <dbReference type="NCBI Taxonomy" id="1384038"/>
    <lineage>
        <taxon>Bacteria</taxon>
        <taxon>Bacillati</taxon>
        <taxon>Actinomycetota</taxon>
        <taxon>Actinomycetes</taxon>
        <taxon>Kitasatosporales</taxon>
        <taxon>Streptomycetaceae</taxon>
        <taxon>Streptomyces</taxon>
    </lineage>
</organism>
<feature type="compositionally biased region" description="Gly residues" evidence="1">
    <location>
        <begin position="361"/>
        <end position="373"/>
    </location>
</feature>
<feature type="region of interest" description="Disordered" evidence="1">
    <location>
        <begin position="13"/>
        <end position="78"/>
    </location>
</feature>
<feature type="transmembrane region" description="Helical" evidence="2">
    <location>
        <begin position="302"/>
        <end position="323"/>
    </location>
</feature>
<reference evidence="3 4" key="1">
    <citation type="submission" date="2023-05" db="EMBL/GenBank/DDBJ databases">
        <title>Streptantibioticus silvisoli sp. nov., acidotolerant actinomycetes 1 from pine litter.</title>
        <authorList>
            <person name="Swiecimska M."/>
            <person name="Golinska P."/>
            <person name="Sangal V."/>
            <person name="Wachnowicz B."/>
            <person name="Goodfellow M."/>
        </authorList>
    </citation>
    <scope>NUCLEOTIDE SEQUENCE [LARGE SCALE GENOMIC DNA]</scope>
    <source>
        <strain evidence="3 4">DSM 42109</strain>
    </source>
</reference>
<proteinExistence type="predicted"/>
<dbReference type="Proteomes" id="UP001214441">
    <property type="component" value="Unassembled WGS sequence"/>
</dbReference>
<gene>
    <name evidence="3" type="ORF">NMN56_036675</name>
</gene>
<dbReference type="EMBL" id="JANCPR020000056">
    <property type="protein sequence ID" value="MDJ1137393.1"/>
    <property type="molecule type" value="Genomic_DNA"/>
</dbReference>
<keyword evidence="4" id="KW-1185">Reference proteome</keyword>
<keyword evidence="2" id="KW-1133">Transmembrane helix</keyword>
<evidence type="ECO:0000313" key="3">
    <source>
        <dbReference type="EMBL" id="MDJ1137393.1"/>
    </source>
</evidence>
<evidence type="ECO:0008006" key="5">
    <source>
        <dbReference type="Google" id="ProtNLM"/>
    </source>
</evidence>